<reference evidence="1" key="1">
    <citation type="submission" date="2022-06" db="EMBL/GenBank/DDBJ databases">
        <title>Genome Sequence of Candolleomyces eurysporus.</title>
        <authorList>
            <person name="Buettner E."/>
        </authorList>
    </citation>
    <scope>NUCLEOTIDE SEQUENCE</scope>
    <source>
        <strain evidence="1">VTCC 930004</strain>
    </source>
</reference>
<accession>A0A9W8JBG5</accession>
<protein>
    <submittedName>
        <fullName evidence="1">Uncharacterized protein</fullName>
    </submittedName>
</protein>
<evidence type="ECO:0000313" key="1">
    <source>
        <dbReference type="EMBL" id="KAJ2931635.1"/>
    </source>
</evidence>
<gene>
    <name evidence="1" type="ORF">H1R20_g5485</name>
</gene>
<dbReference type="Proteomes" id="UP001140091">
    <property type="component" value="Unassembled WGS sequence"/>
</dbReference>
<comment type="caution">
    <text evidence="1">The sequence shown here is derived from an EMBL/GenBank/DDBJ whole genome shotgun (WGS) entry which is preliminary data.</text>
</comment>
<dbReference type="AlphaFoldDB" id="A0A9W8JBG5"/>
<organism evidence="1 2">
    <name type="scientific">Candolleomyces eurysporus</name>
    <dbReference type="NCBI Taxonomy" id="2828524"/>
    <lineage>
        <taxon>Eukaryota</taxon>
        <taxon>Fungi</taxon>
        <taxon>Dikarya</taxon>
        <taxon>Basidiomycota</taxon>
        <taxon>Agaricomycotina</taxon>
        <taxon>Agaricomycetes</taxon>
        <taxon>Agaricomycetidae</taxon>
        <taxon>Agaricales</taxon>
        <taxon>Agaricineae</taxon>
        <taxon>Psathyrellaceae</taxon>
        <taxon>Candolleomyces</taxon>
    </lineage>
</organism>
<dbReference type="EMBL" id="JANBPK010000806">
    <property type="protein sequence ID" value="KAJ2931635.1"/>
    <property type="molecule type" value="Genomic_DNA"/>
</dbReference>
<sequence length="368" mass="41743">MPLVTEDTLRRVWPEEYGEIEDEADDVENPSTDQDQSAVNWLQKYQSLTSIEEVIARLKNEAVSEAGVDLSGLPLDGHQLLTILKDWGPFKRLDVSRNRQVDKNVFLQILEAHKPLQWINITGCSISADDLKELLFDHRKMFYFVGRIIHPAFLTGDPMNEFPNALRFTILRQLYNDASSISLPFFGIDQVIQNLTDVVELCNEPSSMGLFIEPEPFPMGPFIKPYSGNLAAIFASARNKDEDWPDRDVEIMPRRSFDPLKGGNYDILVHNFSQPDKPSKYAIVLPQVEGQQRKILDISAFLRHMEEQGSPPTDPDAAKNLVDLINSSYKLMPNLNASMFEMTRAAAVRERSGSYLQTMPASGERPRD</sequence>
<feature type="non-terminal residue" evidence="1">
    <location>
        <position position="368"/>
    </location>
</feature>
<name>A0A9W8JBG5_9AGAR</name>
<evidence type="ECO:0000313" key="2">
    <source>
        <dbReference type="Proteomes" id="UP001140091"/>
    </source>
</evidence>
<proteinExistence type="predicted"/>
<keyword evidence="2" id="KW-1185">Reference proteome</keyword>